<feature type="signal peptide" evidence="1">
    <location>
        <begin position="1"/>
        <end position="22"/>
    </location>
</feature>
<evidence type="ECO:0000259" key="2">
    <source>
        <dbReference type="Pfam" id="PF07589"/>
    </source>
</evidence>
<dbReference type="RefSeq" id="WP_039287872.1">
    <property type="nucleotide sequence ID" value="NZ_JTDI01000006.1"/>
</dbReference>
<dbReference type="EMBL" id="JTDI01000006">
    <property type="protein sequence ID" value="KHK90063.1"/>
    <property type="molecule type" value="Genomic_DNA"/>
</dbReference>
<dbReference type="AlphaFoldDB" id="A0A0B1ZLL1"/>
<accession>A0A0B1ZLL1</accession>
<name>A0A0B1ZLL1_9SPHN</name>
<feature type="chain" id="PRO_5002084768" evidence="1">
    <location>
        <begin position="23"/>
        <end position="57"/>
    </location>
</feature>
<dbReference type="GO" id="GO:0016740">
    <property type="term" value="F:transferase activity"/>
    <property type="evidence" value="ECO:0007669"/>
    <property type="project" value="UniProtKB-KW"/>
</dbReference>
<comment type="caution">
    <text evidence="3">The sequence shown here is derived from an EMBL/GenBank/DDBJ whole genome shotgun (WGS) entry which is preliminary data.</text>
</comment>
<sequence length="57" mass="5863">MPFFKYLPALIPALAVAVPAHASVGTPLPEPSGLLLLSLGVAGVVVGRHMSSKRGRD</sequence>
<gene>
    <name evidence="3" type="ORF">LK12_18945</name>
</gene>
<keyword evidence="4" id="KW-1185">Reference proteome</keyword>
<reference evidence="3 4" key="1">
    <citation type="submission" date="2014-10" db="EMBL/GenBank/DDBJ databases">
        <title>Genome sequence of Novosphingobium malaysiense MUSC 273(T).</title>
        <authorList>
            <person name="Lee L.-H."/>
        </authorList>
    </citation>
    <scope>NUCLEOTIDE SEQUENCE [LARGE SCALE GENOMIC DNA]</scope>
    <source>
        <strain evidence="3 4">MUSC 273</strain>
    </source>
</reference>
<feature type="domain" description="Ice-binding protein C-terminal" evidence="2">
    <location>
        <begin position="29"/>
        <end position="48"/>
    </location>
</feature>
<dbReference type="InterPro" id="IPR013424">
    <property type="entry name" value="Ice-binding_C"/>
</dbReference>
<dbReference type="NCBIfam" id="TIGR02595">
    <property type="entry name" value="PEP_CTERM"/>
    <property type="match status" value="1"/>
</dbReference>
<protein>
    <submittedName>
        <fullName evidence="3">Glycosyl transferase family 1</fullName>
    </submittedName>
</protein>
<organism evidence="3 4">
    <name type="scientific">Novosphingobium malaysiense</name>
    <dbReference type="NCBI Taxonomy" id="1348853"/>
    <lineage>
        <taxon>Bacteria</taxon>
        <taxon>Pseudomonadati</taxon>
        <taxon>Pseudomonadota</taxon>
        <taxon>Alphaproteobacteria</taxon>
        <taxon>Sphingomonadales</taxon>
        <taxon>Sphingomonadaceae</taxon>
        <taxon>Novosphingobium</taxon>
    </lineage>
</organism>
<evidence type="ECO:0000313" key="4">
    <source>
        <dbReference type="Proteomes" id="UP000031057"/>
    </source>
</evidence>
<evidence type="ECO:0000313" key="3">
    <source>
        <dbReference type="EMBL" id="KHK90063.1"/>
    </source>
</evidence>
<keyword evidence="3" id="KW-0808">Transferase</keyword>
<dbReference type="Proteomes" id="UP000031057">
    <property type="component" value="Unassembled WGS sequence"/>
</dbReference>
<proteinExistence type="predicted"/>
<dbReference type="Pfam" id="PF07589">
    <property type="entry name" value="PEP-CTERM"/>
    <property type="match status" value="1"/>
</dbReference>
<evidence type="ECO:0000256" key="1">
    <source>
        <dbReference type="SAM" id="SignalP"/>
    </source>
</evidence>
<dbReference type="STRING" id="1348853.LK12_18945"/>
<keyword evidence="1" id="KW-0732">Signal</keyword>